<keyword evidence="15" id="KW-0482">Metalloprotease</keyword>
<dbReference type="PANTHER" id="PTHR12053:SF3">
    <property type="entry name" value="CARBOXYPEPTIDASE Q"/>
    <property type="match status" value="1"/>
</dbReference>
<proteinExistence type="predicted"/>
<evidence type="ECO:0000256" key="8">
    <source>
        <dbReference type="ARBA" id="ARBA00022670"/>
    </source>
</evidence>
<accession>A0A8J2UJ66</accession>
<dbReference type="PANTHER" id="PTHR12053">
    <property type="entry name" value="PROTEASE FAMILY M28 PLASMA GLUTAMATE CARBOXYPEPTIDASE-RELATED"/>
    <property type="match status" value="1"/>
</dbReference>
<evidence type="ECO:0000256" key="12">
    <source>
        <dbReference type="ARBA" id="ARBA00022824"/>
    </source>
</evidence>
<evidence type="ECO:0000313" key="22">
    <source>
        <dbReference type="EMBL" id="GGB24548.1"/>
    </source>
</evidence>
<comment type="subcellular location">
    <subcellularLocation>
        <location evidence="1">Endoplasmic reticulum</location>
    </subcellularLocation>
    <subcellularLocation>
        <location evidence="3">Golgi apparatus</location>
    </subcellularLocation>
    <subcellularLocation>
        <location evidence="2">Lysosome</location>
    </subcellularLocation>
    <subcellularLocation>
        <location evidence="4">Secreted</location>
    </subcellularLocation>
</comment>
<evidence type="ECO:0000256" key="2">
    <source>
        <dbReference type="ARBA" id="ARBA00004371"/>
    </source>
</evidence>
<feature type="domain" description="Peptidase M28" evidence="21">
    <location>
        <begin position="281"/>
        <end position="467"/>
    </location>
</feature>
<keyword evidence="13" id="KW-0862">Zinc</keyword>
<keyword evidence="9" id="KW-0479">Metal-binding</keyword>
<evidence type="ECO:0000256" key="5">
    <source>
        <dbReference type="ARBA" id="ARBA00014116"/>
    </source>
</evidence>
<evidence type="ECO:0000256" key="1">
    <source>
        <dbReference type="ARBA" id="ARBA00004240"/>
    </source>
</evidence>
<reference evidence="22" key="1">
    <citation type="journal article" date="2014" name="Int. J. Syst. Evol. Microbiol.">
        <title>Complete genome sequence of Corynebacterium casei LMG S-19264T (=DSM 44701T), isolated from a smear-ripened cheese.</title>
        <authorList>
            <consortium name="US DOE Joint Genome Institute (JGI-PGF)"/>
            <person name="Walter F."/>
            <person name="Albersmeier A."/>
            <person name="Kalinowski J."/>
            <person name="Ruckert C."/>
        </authorList>
    </citation>
    <scope>NUCLEOTIDE SEQUENCE</scope>
    <source>
        <strain evidence="22">CGMCC 1.15448</strain>
    </source>
</reference>
<dbReference type="Gene3D" id="3.50.30.30">
    <property type="match status" value="1"/>
</dbReference>
<dbReference type="GO" id="GO:0070573">
    <property type="term" value="F:metallodipeptidase activity"/>
    <property type="evidence" value="ECO:0007669"/>
    <property type="project" value="InterPro"/>
</dbReference>
<evidence type="ECO:0000256" key="18">
    <source>
        <dbReference type="ARBA" id="ARBA00023228"/>
    </source>
</evidence>
<evidence type="ECO:0000256" key="9">
    <source>
        <dbReference type="ARBA" id="ARBA00022723"/>
    </source>
</evidence>
<dbReference type="SUPFAM" id="SSF53187">
    <property type="entry name" value="Zn-dependent exopeptidases"/>
    <property type="match status" value="1"/>
</dbReference>
<dbReference type="Pfam" id="PF04389">
    <property type="entry name" value="Peptidase_M28"/>
    <property type="match status" value="1"/>
</dbReference>
<dbReference type="GO" id="GO:0004180">
    <property type="term" value="F:carboxypeptidase activity"/>
    <property type="evidence" value="ECO:0007669"/>
    <property type="project" value="UniProtKB-KW"/>
</dbReference>
<comment type="subunit">
    <text evidence="19">Homodimer. The monomeric form is inactive while the homodimer is active.</text>
</comment>
<evidence type="ECO:0000256" key="19">
    <source>
        <dbReference type="ARBA" id="ARBA00025833"/>
    </source>
</evidence>
<evidence type="ECO:0000256" key="16">
    <source>
        <dbReference type="ARBA" id="ARBA00023145"/>
    </source>
</evidence>
<keyword evidence="17" id="KW-0325">Glycoprotein</keyword>
<dbReference type="AlphaFoldDB" id="A0A8J2UJ66"/>
<keyword evidence="23" id="KW-1185">Reference proteome</keyword>
<dbReference type="InterPro" id="IPR039866">
    <property type="entry name" value="CPQ"/>
</dbReference>
<keyword evidence="11" id="KW-0378">Hydrolase</keyword>
<gene>
    <name evidence="22" type="ORF">GCM10011511_55580</name>
</gene>
<dbReference type="Proteomes" id="UP000607559">
    <property type="component" value="Unassembled WGS sequence"/>
</dbReference>
<reference evidence="22" key="2">
    <citation type="submission" date="2020-09" db="EMBL/GenBank/DDBJ databases">
        <authorList>
            <person name="Sun Q."/>
            <person name="Zhou Y."/>
        </authorList>
    </citation>
    <scope>NUCLEOTIDE SEQUENCE</scope>
    <source>
        <strain evidence="22">CGMCC 1.15448</strain>
    </source>
</reference>
<dbReference type="GO" id="GO:0046872">
    <property type="term" value="F:metal ion binding"/>
    <property type="evidence" value="ECO:0007669"/>
    <property type="project" value="UniProtKB-KW"/>
</dbReference>
<dbReference type="GO" id="GO:0005615">
    <property type="term" value="C:extracellular space"/>
    <property type="evidence" value="ECO:0007669"/>
    <property type="project" value="TreeGrafter"/>
</dbReference>
<comment type="caution">
    <text evidence="22">The sequence shown here is derived from an EMBL/GenBank/DDBJ whole genome shotgun (WGS) entry which is preliminary data.</text>
</comment>
<dbReference type="GO" id="GO:0006508">
    <property type="term" value="P:proteolysis"/>
    <property type="evidence" value="ECO:0007669"/>
    <property type="project" value="UniProtKB-KW"/>
</dbReference>
<evidence type="ECO:0000313" key="23">
    <source>
        <dbReference type="Proteomes" id="UP000607559"/>
    </source>
</evidence>
<evidence type="ECO:0000256" key="6">
    <source>
        <dbReference type="ARBA" id="ARBA00022525"/>
    </source>
</evidence>
<evidence type="ECO:0000256" key="7">
    <source>
        <dbReference type="ARBA" id="ARBA00022645"/>
    </source>
</evidence>
<dbReference type="GO" id="GO:0043171">
    <property type="term" value="P:peptide catabolic process"/>
    <property type="evidence" value="ECO:0007669"/>
    <property type="project" value="TreeGrafter"/>
</dbReference>
<evidence type="ECO:0000256" key="4">
    <source>
        <dbReference type="ARBA" id="ARBA00004613"/>
    </source>
</evidence>
<keyword evidence="14" id="KW-0333">Golgi apparatus</keyword>
<evidence type="ECO:0000256" key="10">
    <source>
        <dbReference type="ARBA" id="ARBA00022729"/>
    </source>
</evidence>
<evidence type="ECO:0000256" key="11">
    <source>
        <dbReference type="ARBA" id="ARBA00022801"/>
    </source>
</evidence>
<dbReference type="EMBL" id="BMJC01000008">
    <property type="protein sequence ID" value="GGB24548.1"/>
    <property type="molecule type" value="Genomic_DNA"/>
</dbReference>
<evidence type="ECO:0000256" key="3">
    <source>
        <dbReference type="ARBA" id="ARBA00004555"/>
    </source>
</evidence>
<organism evidence="22 23">
    <name type="scientific">Puia dinghuensis</name>
    <dbReference type="NCBI Taxonomy" id="1792502"/>
    <lineage>
        <taxon>Bacteria</taxon>
        <taxon>Pseudomonadati</taxon>
        <taxon>Bacteroidota</taxon>
        <taxon>Chitinophagia</taxon>
        <taxon>Chitinophagales</taxon>
        <taxon>Chitinophagaceae</taxon>
        <taxon>Puia</taxon>
    </lineage>
</organism>
<name>A0A8J2UJ66_9BACT</name>
<keyword evidence="16" id="KW-0865">Zymogen</keyword>
<dbReference type="RefSeq" id="WP_188937964.1">
    <property type="nucleotide sequence ID" value="NZ_BMJC01000008.1"/>
</dbReference>
<dbReference type="InterPro" id="IPR007484">
    <property type="entry name" value="Peptidase_M28"/>
</dbReference>
<keyword evidence="12" id="KW-0256">Endoplasmic reticulum</keyword>
<sequence>MDLKLLSRSLLIFFLVGLAAAVRGFGQTGHSRTFDVAEDSALIRRLADTILTDGKTYGNLRMLTKIVGARLSGSAGFYKGEQWGQRALEDALAGKVWLQECMVPHWVRGGKDSAMWSVGAVNGVRSGKLEVLALGNSVGTGPAGIQAPVLLIHDFDELERRKNEVKGRIVFYNYKFNPLFVETFRAYGDAVRYRVMGPSQAAKYGALAVLVRSMSSSVDNNPHTGALIYNDSFPKIPAAAVGLQDADRLAQVADERHPGGGSVRVYLRTNAQMLPDTLAHNVIGELRGSEFPDEYITVGGHLDSWDPAEGAQDDGAGCVQSIEVLRALKAIGYKPRHTIRVVLFANEENGGRGGRAYAETAKAKGEKHILGLESDNGGFTPRAFTLSLSEEKLAAIRPWLQLLTPYGVYEFVKGGGGSDVSPLGPQLGAVVGELRPDSQRYFDYHHSRGDVLENVNKRELELGAVNMAALIYLVDKYGL</sequence>
<protein>
    <recommendedName>
        <fullName evidence="5">Carboxypeptidase Q</fullName>
    </recommendedName>
    <alternativeName>
        <fullName evidence="20">Plasma glutamate carboxypeptidase</fullName>
    </alternativeName>
</protein>
<keyword evidence="18" id="KW-0458">Lysosome</keyword>
<evidence type="ECO:0000256" key="20">
    <source>
        <dbReference type="ARBA" id="ARBA00033328"/>
    </source>
</evidence>
<evidence type="ECO:0000256" key="15">
    <source>
        <dbReference type="ARBA" id="ARBA00023049"/>
    </source>
</evidence>
<keyword evidence="6" id="KW-0964">Secreted</keyword>
<evidence type="ECO:0000259" key="21">
    <source>
        <dbReference type="Pfam" id="PF04389"/>
    </source>
</evidence>
<dbReference type="GO" id="GO:0005764">
    <property type="term" value="C:lysosome"/>
    <property type="evidence" value="ECO:0007669"/>
    <property type="project" value="UniProtKB-SubCell"/>
</dbReference>
<keyword evidence="10" id="KW-0732">Signal</keyword>
<evidence type="ECO:0000256" key="17">
    <source>
        <dbReference type="ARBA" id="ARBA00023180"/>
    </source>
</evidence>
<evidence type="ECO:0000256" key="14">
    <source>
        <dbReference type="ARBA" id="ARBA00023034"/>
    </source>
</evidence>
<evidence type="ECO:0000256" key="13">
    <source>
        <dbReference type="ARBA" id="ARBA00022833"/>
    </source>
</evidence>
<dbReference type="Gene3D" id="3.40.630.10">
    <property type="entry name" value="Zn peptidases"/>
    <property type="match status" value="1"/>
</dbReference>
<keyword evidence="7" id="KW-0121">Carboxypeptidase</keyword>
<keyword evidence="8" id="KW-0645">Protease</keyword>